<feature type="domain" description="Amidohydrolase-related" evidence="12">
    <location>
        <begin position="85"/>
        <end position="483"/>
    </location>
</feature>
<dbReference type="Gene3D" id="2.30.40.10">
    <property type="entry name" value="Urease, subunit C, domain 1"/>
    <property type="match status" value="1"/>
</dbReference>
<dbReference type="GO" id="GO:0005829">
    <property type="term" value="C:cytosol"/>
    <property type="evidence" value="ECO:0007669"/>
    <property type="project" value="TreeGrafter"/>
</dbReference>
<dbReference type="InterPro" id="IPR032466">
    <property type="entry name" value="Metal_Hydrolase"/>
</dbReference>
<evidence type="ECO:0000256" key="2">
    <source>
        <dbReference type="ARBA" id="ARBA00004984"/>
    </source>
</evidence>
<keyword evidence="6" id="KW-0378">Hydrolase</keyword>
<proteinExistence type="inferred from homology"/>
<comment type="pathway">
    <text evidence="2">Purine metabolism; guanine degradation; xanthine from guanine: step 1/1.</text>
</comment>
<dbReference type="InterPro" id="IPR011059">
    <property type="entry name" value="Metal-dep_hydrolase_composite"/>
</dbReference>
<dbReference type="GO" id="GO:0008892">
    <property type="term" value="F:guanine deaminase activity"/>
    <property type="evidence" value="ECO:0007669"/>
    <property type="project" value="UniProtKB-EC"/>
</dbReference>
<dbReference type="EMBL" id="JAQGDS010000002">
    <property type="protein sequence ID" value="KAJ6262936.1"/>
    <property type="molecule type" value="Genomic_DNA"/>
</dbReference>
<dbReference type="Gene3D" id="3.20.20.140">
    <property type="entry name" value="Metal-dependent hydrolases"/>
    <property type="match status" value="1"/>
</dbReference>
<dbReference type="FunFam" id="3.20.20.140:FF:000022">
    <property type="entry name" value="Guanine deaminase"/>
    <property type="match status" value="1"/>
</dbReference>
<evidence type="ECO:0000256" key="11">
    <source>
        <dbReference type="ARBA" id="ARBA00083147"/>
    </source>
</evidence>
<evidence type="ECO:0000256" key="6">
    <source>
        <dbReference type="ARBA" id="ARBA00022801"/>
    </source>
</evidence>
<sequence>MAASTRKYRVVNNPTVYVGTFIHSPRDDARKLDICEDGAIGVNPDGVIEFVERDVQALDAVLDKYPGYKGADVVRTQPGGTQFFFPGFIDTHIHAPQYPNAGVFGSTTLLDWLNKYTFPTEASFSSLAVARTNYTRCVARTLANGTTTAAYYATIHVPATNLLADICSAAGQRAFVGRMCMDHRGLNPDYYRDETADESVANTCLCIDHIKSIDPSYELVSPIITPRFAPSCTEELLTKLGKLARETNLPCQTHIDENHGEIQLVAELFPEHESYAALYDACGLLMPKTILGHAIHLSNREMELIRDSGAKIAHCPVSNSALTSGGAKVRWLLDCGITVGLGTDVSGGFSVSMLETVRSTALVSRHVAMTDGEHCKLSVEESLYLGTRGGAKVVGLEDKIGGFEVGMEWDAQLIGLEMVRKEEAVEEKAEFAADEVLDKLAFESCREAGPVDVFGWESWEDRVAKWVYNGDDRNTLAVWVKGRKTLFHYPTFIDYDNLRHIPPISKSTISKISYIQGQTKVYKQPQIIKMLSTVARRSALTAVQRRLASTAAHPPPSTMHTPINAGLHNMHSSRPALGFYTARLGRTLTLVVPGAALLAWPFATRALGYSTSWA</sequence>
<evidence type="ECO:0000256" key="5">
    <source>
        <dbReference type="ARBA" id="ARBA00022723"/>
    </source>
</evidence>
<dbReference type="Proteomes" id="UP001221413">
    <property type="component" value="Unassembled WGS sequence"/>
</dbReference>
<evidence type="ECO:0000256" key="9">
    <source>
        <dbReference type="ARBA" id="ARBA00056079"/>
    </source>
</evidence>
<dbReference type="InterPro" id="IPR051607">
    <property type="entry name" value="Metallo-dep_hydrolases"/>
</dbReference>
<dbReference type="PANTHER" id="PTHR11271:SF6">
    <property type="entry name" value="GUANINE DEAMINASE"/>
    <property type="match status" value="1"/>
</dbReference>
<dbReference type="PANTHER" id="PTHR11271">
    <property type="entry name" value="GUANINE DEAMINASE"/>
    <property type="match status" value="1"/>
</dbReference>
<dbReference type="InterPro" id="IPR006680">
    <property type="entry name" value="Amidohydro-rel"/>
</dbReference>
<comment type="catalytic activity">
    <reaction evidence="8">
        <text>guanine + H2O + H(+) = xanthine + NH4(+)</text>
        <dbReference type="Rhea" id="RHEA:14665"/>
        <dbReference type="ChEBI" id="CHEBI:15377"/>
        <dbReference type="ChEBI" id="CHEBI:15378"/>
        <dbReference type="ChEBI" id="CHEBI:16235"/>
        <dbReference type="ChEBI" id="CHEBI:17712"/>
        <dbReference type="ChEBI" id="CHEBI:28938"/>
        <dbReference type="EC" id="3.5.4.3"/>
    </reaction>
</comment>
<evidence type="ECO:0000256" key="3">
    <source>
        <dbReference type="ARBA" id="ARBA00006745"/>
    </source>
</evidence>
<keyword evidence="5" id="KW-0479">Metal-binding</keyword>
<evidence type="ECO:0000256" key="10">
    <source>
        <dbReference type="ARBA" id="ARBA00069860"/>
    </source>
</evidence>
<evidence type="ECO:0000313" key="14">
    <source>
        <dbReference type="Proteomes" id="UP001221413"/>
    </source>
</evidence>
<dbReference type="EC" id="3.5.4.3" evidence="4"/>
<dbReference type="GO" id="GO:0046098">
    <property type="term" value="P:guanine metabolic process"/>
    <property type="evidence" value="ECO:0007669"/>
    <property type="project" value="TreeGrafter"/>
</dbReference>
<name>A0AAD6J694_DREDA</name>
<evidence type="ECO:0000256" key="1">
    <source>
        <dbReference type="ARBA" id="ARBA00001947"/>
    </source>
</evidence>
<gene>
    <name evidence="13" type="ORF">Dda_1494</name>
</gene>
<keyword evidence="14" id="KW-1185">Reference proteome</keyword>
<dbReference type="SUPFAM" id="SSF51556">
    <property type="entry name" value="Metallo-dependent hydrolases"/>
    <property type="match status" value="1"/>
</dbReference>
<protein>
    <recommendedName>
        <fullName evidence="10">Probable guanine deaminase</fullName>
        <ecNumber evidence="4">3.5.4.3</ecNumber>
    </recommendedName>
    <alternativeName>
        <fullName evidence="11">Guanine aminohydrolase</fullName>
    </alternativeName>
</protein>
<reference evidence="13" key="1">
    <citation type="submission" date="2023-01" db="EMBL/GenBank/DDBJ databases">
        <title>The chitinases involved in constricting ring structure development in the nematode-trapping fungus Drechslerella dactyloides.</title>
        <authorList>
            <person name="Wang R."/>
            <person name="Zhang L."/>
            <person name="Tang P."/>
            <person name="Li S."/>
            <person name="Liang L."/>
        </authorList>
    </citation>
    <scope>NUCLEOTIDE SEQUENCE</scope>
    <source>
        <strain evidence="13">YMF1.00031</strain>
    </source>
</reference>
<evidence type="ECO:0000256" key="4">
    <source>
        <dbReference type="ARBA" id="ARBA00012781"/>
    </source>
</evidence>
<dbReference type="AlphaFoldDB" id="A0AAD6J694"/>
<evidence type="ECO:0000256" key="8">
    <source>
        <dbReference type="ARBA" id="ARBA00051148"/>
    </source>
</evidence>
<comment type="cofactor">
    <cofactor evidence="1">
        <name>Zn(2+)</name>
        <dbReference type="ChEBI" id="CHEBI:29105"/>
    </cofactor>
</comment>
<accession>A0AAD6J694</accession>
<evidence type="ECO:0000313" key="13">
    <source>
        <dbReference type="EMBL" id="KAJ6262936.1"/>
    </source>
</evidence>
<dbReference type="GO" id="GO:0008270">
    <property type="term" value="F:zinc ion binding"/>
    <property type="evidence" value="ECO:0007669"/>
    <property type="project" value="TreeGrafter"/>
</dbReference>
<evidence type="ECO:0000256" key="7">
    <source>
        <dbReference type="ARBA" id="ARBA00022833"/>
    </source>
</evidence>
<comment type="similarity">
    <text evidence="3">Belongs to the metallo-dependent hydrolases superfamily. ATZ/TRZ family.</text>
</comment>
<keyword evidence="7" id="KW-0862">Zinc</keyword>
<evidence type="ECO:0000259" key="12">
    <source>
        <dbReference type="Pfam" id="PF01979"/>
    </source>
</evidence>
<comment type="caution">
    <text evidence="13">The sequence shown here is derived from an EMBL/GenBank/DDBJ whole genome shotgun (WGS) entry which is preliminary data.</text>
</comment>
<comment type="function">
    <text evidence="9">Catalyzes the hydrolytic deamination of guanine, producing xanthine and ammonia.</text>
</comment>
<dbReference type="Pfam" id="PF01979">
    <property type="entry name" value="Amidohydro_1"/>
    <property type="match status" value="1"/>
</dbReference>
<organism evidence="13 14">
    <name type="scientific">Drechslerella dactyloides</name>
    <name type="common">Nematode-trapping fungus</name>
    <name type="synonym">Arthrobotrys dactyloides</name>
    <dbReference type="NCBI Taxonomy" id="74499"/>
    <lineage>
        <taxon>Eukaryota</taxon>
        <taxon>Fungi</taxon>
        <taxon>Dikarya</taxon>
        <taxon>Ascomycota</taxon>
        <taxon>Pezizomycotina</taxon>
        <taxon>Orbiliomycetes</taxon>
        <taxon>Orbiliales</taxon>
        <taxon>Orbiliaceae</taxon>
        <taxon>Drechslerella</taxon>
    </lineage>
</organism>